<evidence type="ECO:0000313" key="3">
    <source>
        <dbReference type="RefSeq" id="XP_017776864.1"/>
    </source>
</evidence>
<name>A0ABM1MQL4_NICVS</name>
<accession>A0ABM1MQL4</accession>
<sequence>MDQQLREEAQNLIQSQIGELRFSPEDFRDQMENVYERINRFVSQFDQLSQEDRDTLIRYYRILYELEFNMYKTFVILMLLLLVALYLFVFFGYRLYSSLMLRERKREEKKKQKLQKKKK</sequence>
<protein>
    <submittedName>
        <fullName evidence="3">Uncharacterized protein LOC108562878 isoform X2</fullName>
    </submittedName>
</protein>
<keyword evidence="2" id="KW-1185">Reference proteome</keyword>
<gene>
    <name evidence="3" type="primary">LOC108562878</name>
</gene>
<proteinExistence type="predicted"/>
<feature type="transmembrane region" description="Helical" evidence="1">
    <location>
        <begin position="74"/>
        <end position="96"/>
    </location>
</feature>
<keyword evidence="1" id="KW-0812">Transmembrane</keyword>
<keyword evidence="1" id="KW-0472">Membrane</keyword>
<organism evidence="2 3">
    <name type="scientific">Nicrophorus vespilloides</name>
    <name type="common">Boreal carrion beetle</name>
    <dbReference type="NCBI Taxonomy" id="110193"/>
    <lineage>
        <taxon>Eukaryota</taxon>
        <taxon>Metazoa</taxon>
        <taxon>Ecdysozoa</taxon>
        <taxon>Arthropoda</taxon>
        <taxon>Hexapoda</taxon>
        <taxon>Insecta</taxon>
        <taxon>Pterygota</taxon>
        <taxon>Neoptera</taxon>
        <taxon>Endopterygota</taxon>
        <taxon>Coleoptera</taxon>
        <taxon>Polyphaga</taxon>
        <taxon>Staphyliniformia</taxon>
        <taxon>Silphidae</taxon>
        <taxon>Nicrophorinae</taxon>
        <taxon>Nicrophorus</taxon>
    </lineage>
</organism>
<evidence type="ECO:0000313" key="2">
    <source>
        <dbReference type="Proteomes" id="UP000695000"/>
    </source>
</evidence>
<keyword evidence="1" id="KW-1133">Transmembrane helix</keyword>
<reference evidence="3" key="1">
    <citation type="submission" date="2025-08" db="UniProtKB">
        <authorList>
            <consortium name="RefSeq"/>
        </authorList>
    </citation>
    <scope>IDENTIFICATION</scope>
    <source>
        <tissue evidence="3">Whole Larva</tissue>
    </source>
</reference>
<dbReference type="Proteomes" id="UP000695000">
    <property type="component" value="Unplaced"/>
</dbReference>
<evidence type="ECO:0000256" key="1">
    <source>
        <dbReference type="SAM" id="Phobius"/>
    </source>
</evidence>
<dbReference type="RefSeq" id="XP_017776864.1">
    <property type="nucleotide sequence ID" value="XM_017921375.1"/>
</dbReference>
<dbReference type="GeneID" id="108562878"/>